<protein>
    <submittedName>
        <fullName evidence="1">Uncharacterized protein</fullName>
    </submittedName>
</protein>
<sequence length="50" mass="5429">MPVAAVAKAERATYHSHTAVFDLRDDCKMARLKVPGFAPVISTGDPAFRL</sequence>
<organism evidence="1 2">
    <name type="scientific">Mollisia scopiformis</name>
    <name type="common">Conifer needle endophyte fungus</name>
    <name type="synonym">Phialocephala scopiformis</name>
    <dbReference type="NCBI Taxonomy" id="149040"/>
    <lineage>
        <taxon>Eukaryota</taxon>
        <taxon>Fungi</taxon>
        <taxon>Dikarya</taxon>
        <taxon>Ascomycota</taxon>
        <taxon>Pezizomycotina</taxon>
        <taxon>Leotiomycetes</taxon>
        <taxon>Helotiales</taxon>
        <taxon>Mollisiaceae</taxon>
        <taxon>Mollisia</taxon>
    </lineage>
</organism>
<accession>A0A194WVD3</accession>
<dbReference type="GeneID" id="28817829"/>
<dbReference type="RefSeq" id="XP_018066281.1">
    <property type="nucleotide sequence ID" value="XM_018208103.1"/>
</dbReference>
<evidence type="ECO:0000313" key="1">
    <source>
        <dbReference type="EMBL" id="KUJ11926.1"/>
    </source>
</evidence>
<reference evidence="1 2" key="1">
    <citation type="submission" date="2015-10" db="EMBL/GenBank/DDBJ databases">
        <title>Full genome of DAOMC 229536 Phialocephala scopiformis, a fungal endophyte of spruce producing the potent anti-insectan compound rugulosin.</title>
        <authorList>
            <consortium name="DOE Joint Genome Institute"/>
            <person name="Walker A.K."/>
            <person name="Frasz S.L."/>
            <person name="Seifert K.A."/>
            <person name="Miller J.D."/>
            <person name="Mondo S.J."/>
            <person name="Labutti K."/>
            <person name="Lipzen A."/>
            <person name="Dockter R."/>
            <person name="Kennedy M."/>
            <person name="Grigoriev I.V."/>
            <person name="Spatafora J.W."/>
        </authorList>
    </citation>
    <scope>NUCLEOTIDE SEQUENCE [LARGE SCALE GENOMIC DNA]</scope>
    <source>
        <strain evidence="1 2">CBS 120377</strain>
    </source>
</reference>
<dbReference type="Proteomes" id="UP000070700">
    <property type="component" value="Unassembled WGS sequence"/>
</dbReference>
<dbReference type="AlphaFoldDB" id="A0A194WVD3"/>
<dbReference type="OrthoDB" id="3491583at2759"/>
<evidence type="ECO:0000313" key="2">
    <source>
        <dbReference type="Proteomes" id="UP000070700"/>
    </source>
</evidence>
<gene>
    <name evidence="1" type="ORF">LY89DRAFT_536401</name>
</gene>
<name>A0A194WVD3_MOLSC</name>
<keyword evidence="2" id="KW-1185">Reference proteome</keyword>
<dbReference type="EMBL" id="KQ947425">
    <property type="protein sequence ID" value="KUJ11926.1"/>
    <property type="molecule type" value="Genomic_DNA"/>
</dbReference>
<proteinExistence type="predicted"/>
<dbReference type="InParanoid" id="A0A194WVD3"/>
<feature type="non-terminal residue" evidence="1">
    <location>
        <position position="50"/>
    </location>
</feature>
<dbReference type="KEGG" id="psco:LY89DRAFT_536401"/>